<dbReference type="SUPFAM" id="SSF54534">
    <property type="entry name" value="FKBP-like"/>
    <property type="match status" value="1"/>
</dbReference>
<name>A0ABV9SXQ6_9BACT</name>
<keyword evidence="7" id="KW-1185">Reference proteome</keyword>
<dbReference type="EMBL" id="JBHSJJ010000003">
    <property type="protein sequence ID" value="MFC4871210.1"/>
    <property type="molecule type" value="Genomic_DNA"/>
</dbReference>
<dbReference type="PROSITE" id="PS50059">
    <property type="entry name" value="FKBP_PPIASE"/>
    <property type="match status" value="1"/>
</dbReference>
<evidence type="ECO:0000256" key="3">
    <source>
        <dbReference type="PROSITE-ProRule" id="PRU00277"/>
    </source>
</evidence>
<reference evidence="7" key="1">
    <citation type="journal article" date="2019" name="Int. J. Syst. Evol. Microbiol.">
        <title>The Global Catalogue of Microorganisms (GCM) 10K type strain sequencing project: providing services to taxonomists for standard genome sequencing and annotation.</title>
        <authorList>
            <consortium name="The Broad Institute Genomics Platform"/>
            <consortium name="The Broad Institute Genome Sequencing Center for Infectious Disease"/>
            <person name="Wu L."/>
            <person name="Ma J."/>
        </authorList>
    </citation>
    <scope>NUCLEOTIDE SEQUENCE [LARGE SCALE GENOMIC DNA]</scope>
    <source>
        <strain evidence="7">CGMCC 4.7466</strain>
    </source>
</reference>
<evidence type="ECO:0000259" key="5">
    <source>
        <dbReference type="PROSITE" id="PS50059"/>
    </source>
</evidence>
<organism evidence="6 7">
    <name type="scientific">Negadavirga shengliensis</name>
    <dbReference type="NCBI Taxonomy" id="1389218"/>
    <lineage>
        <taxon>Bacteria</taxon>
        <taxon>Pseudomonadati</taxon>
        <taxon>Bacteroidota</taxon>
        <taxon>Cytophagia</taxon>
        <taxon>Cytophagales</taxon>
        <taxon>Cyclobacteriaceae</taxon>
        <taxon>Negadavirga</taxon>
    </lineage>
</organism>
<dbReference type="GO" id="GO:0003755">
    <property type="term" value="F:peptidyl-prolyl cis-trans isomerase activity"/>
    <property type="evidence" value="ECO:0007669"/>
    <property type="project" value="UniProtKB-EC"/>
</dbReference>
<dbReference type="PROSITE" id="PS51257">
    <property type="entry name" value="PROKAR_LIPOPROTEIN"/>
    <property type="match status" value="1"/>
</dbReference>
<evidence type="ECO:0000256" key="1">
    <source>
        <dbReference type="ARBA" id="ARBA00000971"/>
    </source>
</evidence>
<dbReference type="RefSeq" id="WP_377062472.1">
    <property type="nucleotide sequence ID" value="NZ_JBHSJJ010000003.1"/>
</dbReference>
<evidence type="ECO:0000313" key="6">
    <source>
        <dbReference type="EMBL" id="MFC4871210.1"/>
    </source>
</evidence>
<keyword evidence="2 3" id="KW-0697">Rotamase</keyword>
<proteinExistence type="inferred from homology"/>
<accession>A0ABV9SXQ6</accession>
<evidence type="ECO:0000313" key="7">
    <source>
        <dbReference type="Proteomes" id="UP001595818"/>
    </source>
</evidence>
<dbReference type="Gene3D" id="3.10.50.40">
    <property type="match status" value="1"/>
</dbReference>
<dbReference type="InterPro" id="IPR046357">
    <property type="entry name" value="PPIase_dom_sf"/>
</dbReference>
<dbReference type="Proteomes" id="UP001595818">
    <property type="component" value="Unassembled WGS sequence"/>
</dbReference>
<dbReference type="Pfam" id="PF00254">
    <property type="entry name" value="FKBP_C"/>
    <property type="match status" value="1"/>
</dbReference>
<evidence type="ECO:0000256" key="2">
    <source>
        <dbReference type="ARBA" id="ARBA00023110"/>
    </source>
</evidence>
<comment type="catalytic activity">
    <reaction evidence="1 3 4">
        <text>[protein]-peptidylproline (omega=180) = [protein]-peptidylproline (omega=0)</text>
        <dbReference type="Rhea" id="RHEA:16237"/>
        <dbReference type="Rhea" id="RHEA-COMP:10747"/>
        <dbReference type="Rhea" id="RHEA-COMP:10748"/>
        <dbReference type="ChEBI" id="CHEBI:83833"/>
        <dbReference type="ChEBI" id="CHEBI:83834"/>
        <dbReference type="EC" id="5.2.1.8"/>
    </reaction>
</comment>
<comment type="caution">
    <text evidence="6">The sequence shown here is derived from an EMBL/GenBank/DDBJ whole genome shotgun (WGS) entry which is preliminary data.</text>
</comment>
<feature type="domain" description="PPIase FKBP-type" evidence="5">
    <location>
        <begin position="71"/>
        <end position="161"/>
    </location>
</feature>
<sequence>MSKYALSLGLILLMTACLKETESELERAIERDNAIMENYINSNNIDATKTQQGFYYRKINEEPGGPQFVNGDHVGIYYEIKTIDGHLIDSHLDESKEPVIFKISNEGIWPIVLGHAALLAREGEELMVYSPSYLAFGNYSYQQLILAASNLVIKVKYVKKYSESELRAREEEMIQQYIEENELEGFELIDTGIYARTVAAGDDSKSLSKTGSNVSFNFKLYELGASAVTFESTTATRPTVSVGNSPLEFLNKSLNGVYPDEKIEVIATSFASYDGSIQIVPKVIRKDLVDKGEQIDLVKPFTPIFFEAEIVSVQ</sequence>
<dbReference type="EC" id="5.2.1.8" evidence="4"/>
<keyword evidence="3 4" id="KW-0413">Isomerase</keyword>
<dbReference type="InterPro" id="IPR001179">
    <property type="entry name" value="PPIase_FKBP_dom"/>
</dbReference>
<protein>
    <recommendedName>
        <fullName evidence="4">Peptidyl-prolyl cis-trans isomerase</fullName>
        <ecNumber evidence="4">5.2.1.8</ecNumber>
    </recommendedName>
</protein>
<comment type="similarity">
    <text evidence="4">Belongs to the FKBP-type PPIase family.</text>
</comment>
<evidence type="ECO:0000256" key="4">
    <source>
        <dbReference type="RuleBase" id="RU003915"/>
    </source>
</evidence>
<gene>
    <name evidence="6" type="ORF">ACFPFU_05890</name>
</gene>